<evidence type="ECO:0000256" key="2">
    <source>
        <dbReference type="ARBA" id="ARBA00022438"/>
    </source>
</evidence>
<dbReference type="SUPFAM" id="SSF53187">
    <property type="entry name" value="Zn-dependent exopeptidases"/>
    <property type="match status" value="1"/>
</dbReference>
<comment type="cofactor">
    <cofactor evidence="8">
        <name>a divalent metal cation</name>
        <dbReference type="ChEBI" id="CHEBI:60240"/>
    </cofactor>
    <text evidence="8">Binds 2 divalent metal cations per subunit.</text>
</comment>
<feature type="binding site" evidence="8">
    <location>
        <position position="330"/>
    </location>
    <ligand>
        <name>Zn(2+)</name>
        <dbReference type="ChEBI" id="CHEBI:29105"/>
        <label>2</label>
    </ligand>
</feature>
<evidence type="ECO:0000256" key="1">
    <source>
        <dbReference type="ARBA" id="ARBA00006272"/>
    </source>
</evidence>
<accession>A0A926HUG8</accession>
<dbReference type="GO" id="GO:0046872">
    <property type="term" value="F:metal ion binding"/>
    <property type="evidence" value="ECO:0007669"/>
    <property type="project" value="UniProtKB-UniRule"/>
</dbReference>
<reference evidence="9" key="1">
    <citation type="submission" date="2020-08" db="EMBL/GenBank/DDBJ databases">
        <title>Genome public.</title>
        <authorList>
            <person name="Liu C."/>
            <person name="Sun Q."/>
        </authorList>
    </citation>
    <scope>NUCLEOTIDE SEQUENCE</scope>
    <source>
        <strain evidence="9">BX7</strain>
    </source>
</reference>
<protein>
    <submittedName>
        <fullName evidence="9">M20/M25/M40 family metallo-hydrolase</fullName>
    </submittedName>
</protein>
<dbReference type="EMBL" id="JACRSP010000004">
    <property type="protein sequence ID" value="MBC8536899.1"/>
    <property type="molecule type" value="Genomic_DNA"/>
</dbReference>
<evidence type="ECO:0000256" key="3">
    <source>
        <dbReference type="ARBA" id="ARBA00022670"/>
    </source>
</evidence>
<evidence type="ECO:0000313" key="9">
    <source>
        <dbReference type="EMBL" id="MBC8536899.1"/>
    </source>
</evidence>
<sequence length="363" mass="39648">MLERIGGFVETLVLAPGLCGFEMPVCEIMKREFAACGLKPEVDTLGNCMAKIEGTDPGAPVIMVFAHMDSLGFFVKYVDPDGFIKLERAGGIPEKVLPMTEVCIGTCSGRYLDGVIAFKSHHQTPPEEKYKVDRYQQLYVDIGASSREEVFSLGIDVGSPVIYKPRHTRLAGNRVLATFLDDRGGCAALLELAHTLTAEPRPATVWLVASVLEEYNLRGAMLAARKIKPDMSIDIDGGAPYDTPDLAGEGHLRLGGGPYMDIYNFHGRGTLNGTIAHPAMVRLAEAAGEKTGIRIQRQAYVGGLTDSSYVQFENGGIMCLDMGFCIRYCHGPCEVCDLGDIERLTEVIRAMTNLVDRSFDRSR</sequence>
<keyword evidence="4 8" id="KW-0479">Metal-binding</keyword>
<dbReference type="SUPFAM" id="SSF101821">
    <property type="entry name" value="Aminopeptidase/glucanase lid domain"/>
    <property type="match status" value="1"/>
</dbReference>
<evidence type="ECO:0000256" key="7">
    <source>
        <dbReference type="PIRSR" id="PIRSR001123-1"/>
    </source>
</evidence>
<feature type="binding site" evidence="8">
    <location>
        <position position="236"/>
    </location>
    <ligand>
        <name>Zn(2+)</name>
        <dbReference type="ChEBI" id="CHEBI:29105"/>
        <label>1</label>
    </ligand>
</feature>
<feature type="binding site" evidence="8">
    <location>
        <position position="214"/>
    </location>
    <ligand>
        <name>Zn(2+)</name>
        <dbReference type="ChEBI" id="CHEBI:29105"/>
        <label>2</label>
    </ligand>
</feature>
<comment type="caution">
    <text evidence="9">The sequence shown here is derived from an EMBL/GenBank/DDBJ whole genome shotgun (WGS) entry which is preliminary data.</text>
</comment>
<feature type="binding site" evidence="8">
    <location>
        <position position="181"/>
    </location>
    <ligand>
        <name>Zn(2+)</name>
        <dbReference type="ChEBI" id="CHEBI:29105"/>
        <label>2</label>
    </ligand>
</feature>
<feature type="binding site" evidence="8">
    <location>
        <position position="67"/>
    </location>
    <ligand>
        <name>Zn(2+)</name>
        <dbReference type="ChEBI" id="CHEBI:29105"/>
        <label>1</label>
    </ligand>
</feature>
<dbReference type="PIRSF" id="PIRSF001123">
    <property type="entry name" value="PepA_GA"/>
    <property type="match status" value="1"/>
</dbReference>
<evidence type="ECO:0000256" key="5">
    <source>
        <dbReference type="ARBA" id="ARBA00022801"/>
    </source>
</evidence>
<dbReference type="InterPro" id="IPR008007">
    <property type="entry name" value="Peptidase_M42"/>
</dbReference>
<dbReference type="PANTHER" id="PTHR32481">
    <property type="entry name" value="AMINOPEPTIDASE"/>
    <property type="match status" value="1"/>
</dbReference>
<dbReference type="GO" id="GO:0006508">
    <property type="term" value="P:proteolysis"/>
    <property type="evidence" value="ECO:0007669"/>
    <property type="project" value="UniProtKB-KW"/>
</dbReference>
<dbReference type="InterPro" id="IPR051464">
    <property type="entry name" value="Peptidase_M42_aminopept"/>
</dbReference>
<dbReference type="PANTHER" id="PTHR32481:SF0">
    <property type="entry name" value="AMINOPEPTIDASE YPDE-RELATED"/>
    <property type="match status" value="1"/>
</dbReference>
<evidence type="ECO:0000256" key="6">
    <source>
        <dbReference type="PIRNR" id="PIRNR001123"/>
    </source>
</evidence>
<dbReference type="Proteomes" id="UP000620366">
    <property type="component" value="Unassembled WGS sequence"/>
</dbReference>
<feature type="active site" description="Proton acceptor" evidence="7">
    <location>
        <position position="213"/>
    </location>
</feature>
<keyword evidence="5" id="KW-0378">Hydrolase</keyword>
<comment type="similarity">
    <text evidence="1 6">Belongs to the peptidase M42 family.</text>
</comment>
<evidence type="ECO:0000256" key="8">
    <source>
        <dbReference type="PIRSR" id="PIRSR001123-2"/>
    </source>
</evidence>
<gene>
    <name evidence="9" type="ORF">H8695_09385</name>
</gene>
<keyword evidence="3" id="KW-0645">Protease</keyword>
<organism evidence="9 10">
    <name type="scientific">Feifania hominis</name>
    <dbReference type="NCBI Taxonomy" id="2763660"/>
    <lineage>
        <taxon>Bacteria</taxon>
        <taxon>Bacillati</taxon>
        <taxon>Bacillota</taxon>
        <taxon>Clostridia</taxon>
        <taxon>Eubacteriales</taxon>
        <taxon>Feifaniaceae</taxon>
        <taxon>Feifania</taxon>
    </lineage>
</organism>
<feature type="binding site" evidence="8">
    <location>
        <position position="181"/>
    </location>
    <ligand>
        <name>Zn(2+)</name>
        <dbReference type="ChEBI" id="CHEBI:29105"/>
        <label>1</label>
    </ligand>
</feature>
<evidence type="ECO:0000313" key="10">
    <source>
        <dbReference type="Proteomes" id="UP000620366"/>
    </source>
</evidence>
<dbReference type="Gene3D" id="3.40.630.10">
    <property type="entry name" value="Zn peptidases"/>
    <property type="match status" value="1"/>
</dbReference>
<proteinExistence type="inferred from homology"/>
<keyword evidence="10" id="KW-1185">Reference proteome</keyword>
<dbReference type="Gene3D" id="2.40.30.40">
    <property type="entry name" value="Peptidase M42, domain 2"/>
    <property type="match status" value="1"/>
</dbReference>
<dbReference type="GO" id="GO:0004177">
    <property type="term" value="F:aminopeptidase activity"/>
    <property type="evidence" value="ECO:0007669"/>
    <property type="project" value="UniProtKB-UniRule"/>
</dbReference>
<dbReference type="AlphaFoldDB" id="A0A926HUG8"/>
<name>A0A926HUG8_9FIRM</name>
<dbReference type="RefSeq" id="WP_249300931.1">
    <property type="nucleotide sequence ID" value="NZ_JACRSP010000004.1"/>
</dbReference>
<evidence type="ECO:0000256" key="4">
    <source>
        <dbReference type="ARBA" id="ARBA00022723"/>
    </source>
</evidence>
<dbReference type="Pfam" id="PF05343">
    <property type="entry name" value="Peptidase_M42"/>
    <property type="match status" value="1"/>
</dbReference>
<keyword evidence="2" id="KW-0031">Aminopeptidase</keyword>
<dbReference type="InterPro" id="IPR023367">
    <property type="entry name" value="Peptidase_M42_dom2"/>
</dbReference>